<evidence type="ECO:0000256" key="4">
    <source>
        <dbReference type="ARBA" id="ARBA00022475"/>
    </source>
</evidence>
<evidence type="ECO:0000256" key="6">
    <source>
        <dbReference type="ARBA" id="ARBA00022781"/>
    </source>
</evidence>
<evidence type="ECO:0000256" key="3">
    <source>
        <dbReference type="ARBA" id="ARBA00022448"/>
    </source>
</evidence>
<accession>A0A6A4VXL4</accession>
<evidence type="ECO:0000256" key="8">
    <source>
        <dbReference type="ARBA" id="ARBA00023065"/>
    </source>
</evidence>
<dbReference type="InterPro" id="IPR004878">
    <property type="entry name" value="Otopetrin"/>
</dbReference>
<dbReference type="GO" id="GO:0015252">
    <property type="term" value="F:proton channel activity"/>
    <property type="evidence" value="ECO:0007669"/>
    <property type="project" value="InterPro"/>
</dbReference>
<evidence type="ECO:0000256" key="9">
    <source>
        <dbReference type="ARBA" id="ARBA00023136"/>
    </source>
</evidence>
<feature type="transmembrane region" description="Helical" evidence="12">
    <location>
        <begin position="93"/>
        <end position="119"/>
    </location>
</feature>
<dbReference type="PANTHER" id="PTHR21522:SF61">
    <property type="entry name" value="PROTON CHANNEL OTOPLC"/>
    <property type="match status" value="1"/>
</dbReference>
<feature type="transmembrane region" description="Helical" evidence="12">
    <location>
        <begin position="12"/>
        <end position="35"/>
    </location>
</feature>
<organism evidence="13 14">
    <name type="scientific">Amphibalanus amphitrite</name>
    <name type="common">Striped barnacle</name>
    <name type="synonym">Balanus amphitrite</name>
    <dbReference type="NCBI Taxonomy" id="1232801"/>
    <lineage>
        <taxon>Eukaryota</taxon>
        <taxon>Metazoa</taxon>
        <taxon>Ecdysozoa</taxon>
        <taxon>Arthropoda</taxon>
        <taxon>Crustacea</taxon>
        <taxon>Multicrustacea</taxon>
        <taxon>Cirripedia</taxon>
        <taxon>Thoracica</taxon>
        <taxon>Thoracicalcarea</taxon>
        <taxon>Balanomorpha</taxon>
        <taxon>Balanoidea</taxon>
        <taxon>Balanidae</taxon>
        <taxon>Amphibalaninae</taxon>
        <taxon>Amphibalanus</taxon>
    </lineage>
</organism>
<feature type="transmembrane region" description="Helical" evidence="12">
    <location>
        <begin position="284"/>
        <end position="304"/>
    </location>
</feature>
<evidence type="ECO:0000256" key="12">
    <source>
        <dbReference type="SAM" id="Phobius"/>
    </source>
</evidence>
<keyword evidence="7 12" id="KW-1133">Transmembrane helix</keyword>
<dbReference type="Pfam" id="PF03189">
    <property type="entry name" value="Otopetrin"/>
    <property type="match status" value="1"/>
</dbReference>
<sequence length="563" mass="63461">MFVGKRTQQHYWLQVFYIYLYSCSILFLLYVYIFLLKDATVTDTAGSTSKLSRLSSASMSRIGRLLRMDSRTSAAGDPETASQISRTSQHKPYMVLVASYGSFYLRMGAVLFGIGSMIYSGLEMGQYFEVPHTAECSNVLRAVTPGLRLTFIFIQMYFVFLNASMSINKHKLLARFGLMHMVGTNLCVWLKVVIQETKHELVHLLSVYELGGAGHHDRHRRGAGTSVNATDHHSPPAATTLSDIETGFNHDLQEFHDSQSEDGLLRQCARSDIMGNLVDSASPFLFPCTIEYSLICAATLYVMWKNLNKLNTVYVMRDVSISLSGEKNKKHQYSVDCARASKGLFLGILVLVASIISLILFFVLINKQGFKQTAIVSASMTELVLYCVTIMAIIIGMVQIQRLRYRSESNIELDNILLVVAQTGVYLYASFNIIGSHFSNDLTSLGTSVMAIAQVTMQTMFILDASCRQAYRSSHHVGSRLRDKPGREVVTFLLICNLALWSIHVFETSRSDAHPHQLHFFGFWAWTIISHVSMPLAIFYRFHSTVCLCEIWKRAYKYKPESV</sequence>
<evidence type="ECO:0000256" key="10">
    <source>
        <dbReference type="ARBA" id="ARBA00023303"/>
    </source>
</evidence>
<evidence type="ECO:0000256" key="1">
    <source>
        <dbReference type="ARBA" id="ARBA00004651"/>
    </source>
</evidence>
<feature type="transmembrane region" description="Helical" evidence="12">
    <location>
        <begin position="488"/>
        <end position="506"/>
    </location>
</feature>
<dbReference type="GO" id="GO:0005886">
    <property type="term" value="C:plasma membrane"/>
    <property type="evidence" value="ECO:0007669"/>
    <property type="project" value="UniProtKB-SubCell"/>
</dbReference>
<protein>
    <submittedName>
        <fullName evidence="13">Proton channel OtopLc</fullName>
    </submittedName>
</protein>
<keyword evidence="10" id="KW-0407">Ion channel</keyword>
<feature type="region of interest" description="Disordered" evidence="11">
    <location>
        <begin position="216"/>
        <end position="236"/>
    </location>
</feature>
<feature type="transmembrane region" description="Helical" evidence="12">
    <location>
        <begin position="518"/>
        <end position="540"/>
    </location>
</feature>
<evidence type="ECO:0000256" key="2">
    <source>
        <dbReference type="ARBA" id="ARBA00006513"/>
    </source>
</evidence>
<comment type="subcellular location">
    <subcellularLocation>
        <location evidence="1">Cell membrane</location>
        <topology evidence="1">Multi-pass membrane protein</topology>
    </subcellularLocation>
</comment>
<dbReference type="EMBL" id="VIIS01001241">
    <property type="protein sequence ID" value="KAF0300687.1"/>
    <property type="molecule type" value="Genomic_DNA"/>
</dbReference>
<comment type="caution">
    <text evidence="13">The sequence shown here is derived from an EMBL/GenBank/DDBJ whole genome shotgun (WGS) entry which is preliminary data.</text>
</comment>
<gene>
    <name evidence="13" type="ORF">FJT64_026835</name>
</gene>
<keyword evidence="5 12" id="KW-0812">Transmembrane</keyword>
<keyword evidence="8" id="KW-0406">Ion transport</keyword>
<feature type="transmembrane region" description="Helical" evidence="12">
    <location>
        <begin position="343"/>
        <end position="363"/>
    </location>
</feature>
<evidence type="ECO:0000256" key="11">
    <source>
        <dbReference type="SAM" id="MobiDB-lite"/>
    </source>
</evidence>
<name>A0A6A4VXL4_AMPAM</name>
<dbReference type="OrthoDB" id="6429739at2759"/>
<dbReference type="AlphaFoldDB" id="A0A6A4VXL4"/>
<keyword evidence="3" id="KW-0813">Transport</keyword>
<evidence type="ECO:0000313" key="13">
    <source>
        <dbReference type="EMBL" id="KAF0300687.1"/>
    </source>
</evidence>
<keyword evidence="14" id="KW-1185">Reference proteome</keyword>
<keyword evidence="9 12" id="KW-0472">Membrane</keyword>
<feature type="transmembrane region" description="Helical" evidence="12">
    <location>
        <begin position="139"/>
        <end position="160"/>
    </location>
</feature>
<keyword evidence="4" id="KW-1003">Cell membrane</keyword>
<comment type="similarity">
    <text evidence="2">Belongs to the otopetrin family.</text>
</comment>
<evidence type="ECO:0000256" key="7">
    <source>
        <dbReference type="ARBA" id="ARBA00022989"/>
    </source>
</evidence>
<evidence type="ECO:0000313" key="14">
    <source>
        <dbReference type="Proteomes" id="UP000440578"/>
    </source>
</evidence>
<keyword evidence="6" id="KW-0375">Hydrogen ion transport</keyword>
<evidence type="ECO:0000256" key="5">
    <source>
        <dbReference type="ARBA" id="ARBA00022692"/>
    </source>
</evidence>
<dbReference type="Proteomes" id="UP000440578">
    <property type="component" value="Unassembled WGS sequence"/>
</dbReference>
<proteinExistence type="inferred from homology"/>
<dbReference type="PANTHER" id="PTHR21522">
    <property type="entry name" value="PROTON CHANNEL OTOP"/>
    <property type="match status" value="1"/>
</dbReference>
<feature type="transmembrane region" description="Helical" evidence="12">
    <location>
        <begin position="172"/>
        <end position="194"/>
    </location>
</feature>
<reference evidence="13 14" key="1">
    <citation type="submission" date="2019-07" db="EMBL/GenBank/DDBJ databases">
        <title>Draft genome assembly of a fouling barnacle, Amphibalanus amphitrite (Darwin, 1854): The first reference genome for Thecostraca.</title>
        <authorList>
            <person name="Kim W."/>
        </authorList>
    </citation>
    <scope>NUCLEOTIDE SEQUENCE [LARGE SCALE GENOMIC DNA]</scope>
    <source>
        <strain evidence="13">SNU_AA5</strain>
        <tissue evidence="13">Soma without cirri and trophi</tissue>
    </source>
</reference>
<feature type="transmembrane region" description="Helical" evidence="12">
    <location>
        <begin position="383"/>
        <end position="403"/>
    </location>
</feature>